<accession>A0A1A9RYW0</accession>
<dbReference type="OrthoDB" id="9812189at2"/>
<protein>
    <submittedName>
        <fullName evidence="7">MFS transporter</fullName>
    </submittedName>
</protein>
<feature type="transmembrane region" description="Helical" evidence="6">
    <location>
        <begin position="174"/>
        <end position="193"/>
    </location>
</feature>
<feature type="transmembrane region" description="Helical" evidence="6">
    <location>
        <begin position="353"/>
        <end position="372"/>
    </location>
</feature>
<comment type="caution">
    <text evidence="7">The sequence shown here is derived from an EMBL/GenBank/DDBJ whole genome shotgun (WGS) entry which is preliminary data.</text>
</comment>
<evidence type="ECO:0000256" key="4">
    <source>
        <dbReference type="ARBA" id="ARBA00022989"/>
    </source>
</evidence>
<organism evidence="7 8">
    <name type="scientific">Eikenella longinqua</name>
    <dbReference type="NCBI Taxonomy" id="1795827"/>
    <lineage>
        <taxon>Bacteria</taxon>
        <taxon>Pseudomonadati</taxon>
        <taxon>Pseudomonadota</taxon>
        <taxon>Betaproteobacteria</taxon>
        <taxon>Neisseriales</taxon>
        <taxon>Neisseriaceae</taxon>
        <taxon>Eikenella</taxon>
    </lineage>
</organism>
<evidence type="ECO:0000256" key="6">
    <source>
        <dbReference type="SAM" id="Phobius"/>
    </source>
</evidence>
<dbReference type="PANTHER" id="PTHR12778">
    <property type="entry name" value="SOLUTE CARRIER FAMILY 33 ACETYL-COA TRANSPORTER -RELATED"/>
    <property type="match status" value="1"/>
</dbReference>
<dbReference type="GO" id="GO:0016020">
    <property type="term" value="C:membrane"/>
    <property type="evidence" value="ECO:0007669"/>
    <property type="project" value="UniProtKB-SubCell"/>
</dbReference>
<dbReference type="Proteomes" id="UP000077885">
    <property type="component" value="Unassembled WGS sequence"/>
</dbReference>
<dbReference type="RefSeq" id="WP_067591556.1">
    <property type="nucleotide sequence ID" value="NZ_LXSL01000014.1"/>
</dbReference>
<dbReference type="InterPro" id="IPR036259">
    <property type="entry name" value="MFS_trans_sf"/>
</dbReference>
<dbReference type="InterPro" id="IPR011701">
    <property type="entry name" value="MFS"/>
</dbReference>
<dbReference type="SUPFAM" id="SSF103473">
    <property type="entry name" value="MFS general substrate transporter"/>
    <property type="match status" value="1"/>
</dbReference>
<feature type="transmembrane region" description="Helical" evidence="6">
    <location>
        <begin position="51"/>
        <end position="70"/>
    </location>
</feature>
<feature type="transmembrane region" description="Helical" evidence="6">
    <location>
        <begin position="150"/>
        <end position="168"/>
    </location>
</feature>
<keyword evidence="2" id="KW-0813">Transport</keyword>
<feature type="transmembrane region" description="Helical" evidence="6">
    <location>
        <begin position="226"/>
        <end position="245"/>
    </location>
</feature>
<evidence type="ECO:0000313" key="8">
    <source>
        <dbReference type="Proteomes" id="UP000077885"/>
    </source>
</evidence>
<gene>
    <name evidence="7" type="ORF">A7P95_04080</name>
</gene>
<dbReference type="Gene3D" id="1.20.1250.20">
    <property type="entry name" value="MFS general substrate transporter like domains"/>
    <property type="match status" value="2"/>
</dbReference>
<feature type="transmembrane region" description="Helical" evidence="6">
    <location>
        <begin position="82"/>
        <end position="104"/>
    </location>
</feature>
<keyword evidence="4 6" id="KW-1133">Transmembrane helix</keyword>
<reference evidence="8" key="1">
    <citation type="submission" date="2016-05" db="EMBL/GenBank/DDBJ databases">
        <title>Draft genome of Corynebacterium afermentans subsp. afermentans LCDC 88199T.</title>
        <authorList>
            <person name="Bernier A.-M."/>
            <person name="Bernard K."/>
        </authorList>
    </citation>
    <scope>NUCLEOTIDE SEQUENCE [LARGE SCALE GENOMIC DNA]</scope>
    <source>
        <strain evidence="8">NML02-A-017</strain>
    </source>
</reference>
<dbReference type="InterPro" id="IPR004752">
    <property type="entry name" value="AmpG_permease/AT-1"/>
</dbReference>
<feature type="transmembrane region" description="Helical" evidence="6">
    <location>
        <begin position="319"/>
        <end position="341"/>
    </location>
</feature>
<evidence type="ECO:0000256" key="3">
    <source>
        <dbReference type="ARBA" id="ARBA00022692"/>
    </source>
</evidence>
<feature type="transmembrane region" description="Helical" evidence="6">
    <location>
        <begin position="14"/>
        <end position="39"/>
    </location>
</feature>
<dbReference type="PANTHER" id="PTHR12778:SF10">
    <property type="entry name" value="MAJOR FACILITATOR SUPERFAMILY DOMAIN-CONTAINING PROTEIN 3"/>
    <property type="match status" value="1"/>
</dbReference>
<dbReference type="AlphaFoldDB" id="A0A1A9RYW0"/>
<keyword evidence="8" id="KW-1185">Reference proteome</keyword>
<evidence type="ECO:0000256" key="5">
    <source>
        <dbReference type="ARBA" id="ARBA00023136"/>
    </source>
</evidence>
<evidence type="ECO:0000256" key="2">
    <source>
        <dbReference type="ARBA" id="ARBA00022448"/>
    </source>
</evidence>
<comment type="subcellular location">
    <subcellularLocation>
        <location evidence="1">Membrane</location>
        <topology evidence="1">Multi-pass membrane protein</topology>
    </subcellularLocation>
</comment>
<dbReference type="EMBL" id="LXSL01000014">
    <property type="protein sequence ID" value="OAM29395.1"/>
    <property type="molecule type" value="Genomic_DNA"/>
</dbReference>
<feature type="transmembrane region" description="Helical" evidence="6">
    <location>
        <begin position="289"/>
        <end position="307"/>
    </location>
</feature>
<feature type="transmembrane region" description="Helical" evidence="6">
    <location>
        <begin position="378"/>
        <end position="398"/>
    </location>
</feature>
<feature type="transmembrane region" description="Helical" evidence="6">
    <location>
        <begin position="257"/>
        <end position="277"/>
    </location>
</feature>
<dbReference type="GO" id="GO:0022857">
    <property type="term" value="F:transmembrane transporter activity"/>
    <property type="evidence" value="ECO:0007669"/>
    <property type="project" value="InterPro"/>
</dbReference>
<dbReference type="STRING" id="1795827.A7P95_04080"/>
<feature type="transmembrane region" description="Helical" evidence="6">
    <location>
        <begin position="110"/>
        <end position="138"/>
    </location>
</feature>
<keyword evidence="3 6" id="KW-0812">Transmembrane</keyword>
<sequence>MPSIPTARPQLRDWLLLATAATYKFTLIGFYLVALMTILKSGGFSLKQLGWVYLIGSVESGKILFSTLIERYRIGRCGRFRGWMLLSLGGIGAALSVLLFINPLHAFPPLAAACLLLCACGTLYGCAVLGLSCIVLPYRERGFGGVIQTVAARAGKMIGGALVLLVFRRWGWQAAVGLMLLFNMLLMLQVWLYREPPAQTPPAAGFAELFARMLGFWRLPGRGLRWLLLLAAAATPYAWIAATFVPKLGDLGFDAAQTGAILAVAIPLACMTVTPLAGWLARRQSRRRIVGRLCMLQLPLVLSFVWIDRSAMLHPWLPPLQIVALSLSYTLLLPVMLALMMDKSEPATAALDSSLQFSVLLAGTYAAGFAGLRLAEAWGYPAAYGVAAGLALLVWAAFACNGRLLDYGAEEAT</sequence>
<keyword evidence="5 6" id="KW-0472">Membrane</keyword>
<name>A0A1A9RYW0_9NEIS</name>
<evidence type="ECO:0000313" key="7">
    <source>
        <dbReference type="EMBL" id="OAM29395.1"/>
    </source>
</evidence>
<evidence type="ECO:0000256" key="1">
    <source>
        <dbReference type="ARBA" id="ARBA00004141"/>
    </source>
</evidence>
<dbReference type="Pfam" id="PF07690">
    <property type="entry name" value="MFS_1"/>
    <property type="match status" value="1"/>
</dbReference>
<proteinExistence type="predicted"/>